<dbReference type="OrthoDB" id="3354175at2759"/>
<dbReference type="EMBL" id="ML182939">
    <property type="protein sequence ID" value="THU75100.1"/>
    <property type="molecule type" value="Genomic_DNA"/>
</dbReference>
<keyword evidence="3" id="KW-1185">Reference proteome</keyword>
<gene>
    <name evidence="2" type="ORF">K435DRAFT_881641</name>
</gene>
<keyword evidence="1" id="KW-0472">Membrane</keyword>
<proteinExistence type="predicted"/>
<evidence type="ECO:0000313" key="2">
    <source>
        <dbReference type="EMBL" id="THU75100.1"/>
    </source>
</evidence>
<dbReference type="Proteomes" id="UP000297245">
    <property type="component" value="Unassembled WGS sequence"/>
</dbReference>
<organism evidence="2 3">
    <name type="scientific">Dendrothele bispora (strain CBS 962.96)</name>
    <dbReference type="NCBI Taxonomy" id="1314807"/>
    <lineage>
        <taxon>Eukaryota</taxon>
        <taxon>Fungi</taxon>
        <taxon>Dikarya</taxon>
        <taxon>Basidiomycota</taxon>
        <taxon>Agaricomycotina</taxon>
        <taxon>Agaricomycetes</taxon>
        <taxon>Agaricomycetidae</taxon>
        <taxon>Agaricales</taxon>
        <taxon>Agaricales incertae sedis</taxon>
        <taxon>Dendrothele</taxon>
    </lineage>
</organism>
<feature type="transmembrane region" description="Helical" evidence="1">
    <location>
        <begin position="77"/>
        <end position="98"/>
    </location>
</feature>
<reference evidence="2 3" key="1">
    <citation type="journal article" date="2019" name="Nat. Ecol. Evol.">
        <title>Megaphylogeny resolves global patterns of mushroom evolution.</title>
        <authorList>
            <person name="Varga T."/>
            <person name="Krizsan K."/>
            <person name="Foldi C."/>
            <person name="Dima B."/>
            <person name="Sanchez-Garcia M."/>
            <person name="Sanchez-Ramirez S."/>
            <person name="Szollosi G.J."/>
            <person name="Szarkandi J.G."/>
            <person name="Papp V."/>
            <person name="Albert L."/>
            <person name="Andreopoulos W."/>
            <person name="Angelini C."/>
            <person name="Antonin V."/>
            <person name="Barry K.W."/>
            <person name="Bougher N.L."/>
            <person name="Buchanan P."/>
            <person name="Buyck B."/>
            <person name="Bense V."/>
            <person name="Catcheside P."/>
            <person name="Chovatia M."/>
            <person name="Cooper J."/>
            <person name="Damon W."/>
            <person name="Desjardin D."/>
            <person name="Finy P."/>
            <person name="Geml J."/>
            <person name="Haridas S."/>
            <person name="Hughes K."/>
            <person name="Justo A."/>
            <person name="Karasinski D."/>
            <person name="Kautmanova I."/>
            <person name="Kiss B."/>
            <person name="Kocsube S."/>
            <person name="Kotiranta H."/>
            <person name="LaButti K.M."/>
            <person name="Lechner B.E."/>
            <person name="Liimatainen K."/>
            <person name="Lipzen A."/>
            <person name="Lukacs Z."/>
            <person name="Mihaltcheva S."/>
            <person name="Morgado L.N."/>
            <person name="Niskanen T."/>
            <person name="Noordeloos M.E."/>
            <person name="Ohm R.A."/>
            <person name="Ortiz-Santana B."/>
            <person name="Ovrebo C."/>
            <person name="Racz N."/>
            <person name="Riley R."/>
            <person name="Savchenko A."/>
            <person name="Shiryaev A."/>
            <person name="Soop K."/>
            <person name="Spirin V."/>
            <person name="Szebenyi C."/>
            <person name="Tomsovsky M."/>
            <person name="Tulloss R.E."/>
            <person name="Uehling J."/>
            <person name="Grigoriev I.V."/>
            <person name="Vagvolgyi C."/>
            <person name="Papp T."/>
            <person name="Martin F.M."/>
            <person name="Miettinen O."/>
            <person name="Hibbett D.S."/>
            <person name="Nagy L.G."/>
        </authorList>
    </citation>
    <scope>NUCLEOTIDE SEQUENCE [LARGE SCALE GENOMIC DNA]</scope>
    <source>
        <strain evidence="2 3">CBS 962.96</strain>
    </source>
</reference>
<protein>
    <submittedName>
        <fullName evidence="2">Uncharacterized protein</fullName>
    </submittedName>
</protein>
<keyword evidence="1" id="KW-0812">Transmembrane</keyword>
<evidence type="ECO:0000313" key="3">
    <source>
        <dbReference type="Proteomes" id="UP000297245"/>
    </source>
</evidence>
<feature type="transmembrane region" description="Helical" evidence="1">
    <location>
        <begin position="47"/>
        <end position="65"/>
    </location>
</feature>
<sequence length="99" mass="10641">MSVKPICIGGANSVPGSSRYKFHRWMATSRNDIASDTTAIISLACEWGLYGVSVLLYGATVRRLAYSPVPKVGRRMIALATAFFALSTAVSHSLYVTAI</sequence>
<keyword evidence="1" id="KW-1133">Transmembrane helix</keyword>
<dbReference type="AlphaFoldDB" id="A0A4S8KI74"/>
<evidence type="ECO:0000256" key="1">
    <source>
        <dbReference type="SAM" id="Phobius"/>
    </source>
</evidence>
<name>A0A4S8KI74_DENBC</name>
<accession>A0A4S8KI74</accession>